<accession>A0A9W4QYK4</accession>
<evidence type="ECO:0008006" key="4">
    <source>
        <dbReference type="Google" id="ProtNLM"/>
    </source>
</evidence>
<keyword evidence="3" id="KW-1185">Reference proteome</keyword>
<feature type="transmembrane region" description="Helical" evidence="1">
    <location>
        <begin position="220"/>
        <end position="238"/>
    </location>
</feature>
<dbReference type="AlphaFoldDB" id="A0A9W4QYK4"/>
<feature type="transmembrane region" description="Helical" evidence="1">
    <location>
        <begin position="123"/>
        <end position="145"/>
    </location>
</feature>
<sequence length="246" mass="27003">MLITSLVMSLNQLLPVAILLILLQVIAKQSLVKVLGMLVLGVGLSFLFVKSAPLISPLFDYQGLEYTQIALCVLVFISALYYAIKQATPAFMIAIISVMTLYLSHYIIYLIGFWQNNEAAQSLFIGTFLGLGICSSFSVLLYFLLSATKQRFGLTPLLVLLALNSAAKLVVALDLASQIDLIATTVTVWDLRDILTENSEFGRVLRALIGYEATPNLTSVLSYALSSVLFLSVCYFIPKLITKEKS</sequence>
<feature type="transmembrane region" description="Helical" evidence="1">
    <location>
        <begin position="34"/>
        <end position="54"/>
    </location>
</feature>
<feature type="transmembrane region" description="Helical" evidence="1">
    <location>
        <begin position="66"/>
        <end position="84"/>
    </location>
</feature>
<keyword evidence="1" id="KW-0812">Transmembrane</keyword>
<comment type="caution">
    <text evidence="2">The sequence shown here is derived from an EMBL/GenBank/DDBJ whole genome shotgun (WGS) entry which is preliminary data.</text>
</comment>
<keyword evidence="1" id="KW-0472">Membrane</keyword>
<keyword evidence="1" id="KW-1133">Transmembrane helix</keyword>
<evidence type="ECO:0000313" key="3">
    <source>
        <dbReference type="Proteomes" id="UP001152447"/>
    </source>
</evidence>
<name>A0A9W4QYK4_PSEHA</name>
<evidence type="ECO:0000313" key="2">
    <source>
        <dbReference type="EMBL" id="CAH9059789.1"/>
    </source>
</evidence>
<dbReference type="Proteomes" id="UP001152447">
    <property type="component" value="Unassembled WGS sequence"/>
</dbReference>
<feature type="transmembrane region" description="Helical" evidence="1">
    <location>
        <begin position="91"/>
        <end position="111"/>
    </location>
</feature>
<dbReference type="EMBL" id="CAMAPB010000029">
    <property type="protein sequence ID" value="CAH9059789.1"/>
    <property type="molecule type" value="Genomic_DNA"/>
</dbReference>
<gene>
    <name evidence="2" type="ORF">PSEHALCIP103_02131</name>
</gene>
<evidence type="ECO:0000256" key="1">
    <source>
        <dbReference type="SAM" id="Phobius"/>
    </source>
</evidence>
<feature type="transmembrane region" description="Helical" evidence="1">
    <location>
        <begin position="6"/>
        <end position="27"/>
    </location>
</feature>
<organism evidence="2 3">
    <name type="scientific">Pseudoalteromonas haloplanktis</name>
    <name type="common">Alteromonas haloplanktis</name>
    <dbReference type="NCBI Taxonomy" id="228"/>
    <lineage>
        <taxon>Bacteria</taxon>
        <taxon>Pseudomonadati</taxon>
        <taxon>Pseudomonadota</taxon>
        <taxon>Gammaproteobacteria</taxon>
        <taxon>Alteromonadales</taxon>
        <taxon>Pseudoalteromonadaceae</taxon>
        <taxon>Pseudoalteromonas</taxon>
    </lineage>
</organism>
<reference evidence="2" key="1">
    <citation type="submission" date="2022-07" db="EMBL/GenBank/DDBJ databases">
        <authorList>
            <person name="Criscuolo A."/>
        </authorList>
    </citation>
    <scope>NUCLEOTIDE SEQUENCE</scope>
    <source>
        <strain evidence="2">CIP103197</strain>
    </source>
</reference>
<feature type="transmembrane region" description="Helical" evidence="1">
    <location>
        <begin position="152"/>
        <end position="171"/>
    </location>
</feature>
<dbReference type="RefSeq" id="WP_262976798.1">
    <property type="nucleotide sequence ID" value="NZ_CAMAPB010000029.1"/>
</dbReference>
<protein>
    <recommendedName>
        <fullName evidence="4">High-affinity iron transporter</fullName>
    </recommendedName>
</protein>
<proteinExistence type="predicted"/>